<feature type="transmembrane region" description="Helical" evidence="7">
    <location>
        <begin position="86"/>
        <end position="103"/>
    </location>
</feature>
<evidence type="ECO:0000313" key="9">
    <source>
        <dbReference type="EMBL" id="HIU93656.1"/>
    </source>
</evidence>
<feature type="transmembrane region" description="Helical" evidence="7">
    <location>
        <begin position="110"/>
        <end position="127"/>
    </location>
</feature>
<keyword evidence="2 7" id="KW-1003">Cell membrane</keyword>
<dbReference type="PANTHER" id="PTHR30589:SF0">
    <property type="entry name" value="PHOSPHATIDYLGLYCEROL--PROLIPOPROTEIN DIACYLGLYCERYL TRANSFERASE"/>
    <property type="match status" value="1"/>
</dbReference>
<sequence length="318" mass="34166">MHPYLHVFGLSIPSFGVMMLLGILAAFALLYATRRRVPFTEDDLLTMAIYAIIGGFVGAKVLYWIVELDRIVADPHFILESLTSGFVFYGALIVGALAIWLFARRRRQPFLGYLDLVAPSFILAQGFGRIGCFLAGCCYGAPCDSPLSVVYPEGVSAPAGVPLLPTQLFEAAFCFLYTAVLVCIFFRQKRYGTTTGWYFVGYGVWRFIIEFFRSDDRGAVGALSTSQFIGIFIVLAGAALLLLVRRGKTPAHIPPQPGADAADTDAGPECPAEPQPKDAAAEAARDDGGPEPGSSAVDVDAGPERPDDAPEQDAPPCG</sequence>
<evidence type="ECO:0000256" key="4">
    <source>
        <dbReference type="ARBA" id="ARBA00022692"/>
    </source>
</evidence>
<feature type="compositionally biased region" description="Basic and acidic residues" evidence="8">
    <location>
        <begin position="275"/>
        <end position="288"/>
    </location>
</feature>
<dbReference type="PANTHER" id="PTHR30589">
    <property type="entry name" value="PROLIPOPROTEIN DIACYLGLYCERYL TRANSFERASE"/>
    <property type="match status" value="1"/>
</dbReference>
<dbReference type="GO" id="GO:0008961">
    <property type="term" value="F:phosphatidylglycerol-prolipoprotein diacylglyceryl transferase activity"/>
    <property type="evidence" value="ECO:0007669"/>
    <property type="project" value="UniProtKB-UniRule"/>
</dbReference>
<dbReference type="EC" id="2.5.1.145" evidence="7"/>
<dbReference type="GO" id="GO:0042158">
    <property type="term" value="P:lipoprotein biosynthetic process"/>
    <property type="evidence" value="ECO:0007669"/>
    <property type="project" value="UniProtKB-UniRule"/>
</dbReference>
<proteinExistence type="inferred from homology"/>
<dbReference type="NCBIfam" id="TIGR00544">
    <property type="entry name" value="lgt"/>
    <property type="match status" value="1"/>
</dbReference>
<comment type="pathway">
    <text evidence="7">Protein modification; lipoprotein biosynthesis (diacylglyceryl transfer).</text>
</comment>
<feature type="transmembrane region" description="Helical" evidence="7">
    <location>
        <begin position="44"/>
        <end position="66"/>
    </location>
</feature>
<reference evidence="9" key="2">
    <citation type="journal article" date="2021" name="PeerJ">
        <title>Extensive microbial diversity within the chicken gut microbiome revealed by metagenomics and culture.</title>
        <authorList>
            <person name="Gilroy R."/>
            <person name="Ravi A."/>
            <person name="Getino M."/>
            <person name="Pursley I."/>
            <person name="Horton D.L."/>
            <person name="Alikhan N.F."/>
            <person name="Baker D."/>
            <person name="Gharbi K."/>
            <person name="Hall N."/>
            <person name="Watson M."/>
            <person name="Adriaenssens E.M."/>
            <person name="Foster-Nyarko E."/>
            <person name="Jarju S."/>
            <person name="Secka A."/>
            <person name="Antonio M."/>
            <person name="Oren A."/>
            <person name="Chaudhuri R.R."/>
            <person name="La Ragione R."/>
            <person name="Hildebrand F."/>
            <person name="Pallen M.J."/>
        </authorList>
    </citation>
    <scope>NUCLEOTIDE SEQUENCE</scope>
    <source>
        <strain evidence="9">ChiGjej2B2-16831</strain>
    </source>
</reference>
<feature type="transmembrane region" description="Helical" evidence="7">
    <location>
        <begin position="219"/>
        <end position="244"/>
    </location>
</feature>
<comment type="catalytic activity">
    <reaction evidence="7">
        <text>L-cysteinyl-[prolipoprotein] + a 1,2-diacyl-sn-glycero-3-phospho-(1'-sn-glycerol) = an S-1,2-diacyl-sn-glyceryl-L-cysteinyl-[prolipoprotein] + sn-glycerol 1-phosphate + H(+)</text>
        <dbReference type="Rhea" id="RHEA:56712"/>
        <dbReference type="Rhea" id="RHEA-COMP:14679"/>
        <dbReference type="Rhea" id="RHEA-COMP:14680"/>
        <dbReference type="ChEBI" id="CHEBI:15378"/>
        <dbReference type="ChEBI" id="CHEBI:29950"/>
        <dbReference type="ChEBI" id="CHEBI:57685"/>
        <dbReference type="ChEBI" id="CHEBI:64716"/>
        <dbReference type="ChEBI" id="CHEBI:140658"/>
        <dbReference type="EC" id="2.5.1.145"/>
    </reaction>
</comment>
<keyword evidence="3 7" id="KW-0808">Transferase</keyword>
<comment type="caution">
    <text evidence="9">The sequence shown here is derived from an EMBL/GenBank/DDBJ whole genome shotgun (WGS) entry which is preliminary data.</text>
</comment>
<keyword evidence="5 7" id="KW-1133">Transmembrane helix</keyword>
<dbReference type="InterPro" id="IPR001640">
    <property type="entry name" value="Lgt"/>
</dbReference>
<keyword evidence="4 7" id="KW-0812">Transmembrane</keyword>
<evidence type="ECO:0000256" key="5">
    <source>
        <dbReference type="ARBA" id="ARBA00022989"/>
    </source>
</evidence>
<dbReference type="Pfam" id="PF01790">
    <property type="entry name" value="LGT"/>
    <property type="match status" value="1"/>
</dbReference>
<accession>A0A9D1SSZ2</accession>
<feature type="transmembrane region" description="Helical" evidence="7">
    <location>
        <begin position="168"/>
        <end position="186"/>
    </location>
</feature>
<feature type="transmembrane region" description="Helical" evidence="7">
    <location>
        <begin position="195"/>
        <end position="213"/>
    </location>
</feature>
<evidence type="ECO:0000256" key="2">
    <source>
        <dbReference type="ARBA" id="ARBA00022475"/>
    </source>
</evidence>
<keyword evidence="6 7" id="KW-0472">Membrane</keyword>
<evidence type="ECO:0000313" key="10">
    <source>
        <dbReference type="Proteomes" id="UP000824128"/>
    </source>
</evidence>
<name>A0A9D1SSZ2_9FIRM</name>
<feature type="binding site" evidence="7">
    <location>
        <position position="129"/>
    </location>
    <ligand>
        <name>a 1,2-diacyl-sn-glycero-3-phospho-(1'-sn-glycerol)</name>
        <dbReference type="ChEBI" id="CHEBI:64716"/>
    </ligand>
</feature>
<feature type="compositionally biased region" description="Low complexity" evidence="8">
    <location>
        <begin position="258"/>
        <end position="268"/>
    </location>
</feature>
<evidence type="ECO:0000256" key="1">
    <source>
        <dbReference type="ARBA" id="ARBA00007150"/>
    </source>
</evidence>
<dbReference type="Proteomes" id="UP000824128">
    <property type="component" value="Unassembled WGS sequence"/>
</dbReference>
<organism evidence="9 10">
    <name type="scientific">Candidatus Aphodomorpha intestinavium</name>
    <dbReference type="NCBI Taxonomy" id="2840672"/>
    <lineage>
        <taxon>Bacteria</taxon>
        <taxon>Bacillati</taxon>
        <taxon>Bacillota</taxon>
        <taxon>Clostridia</taxon>
        <taxon>Eubacteriales</taxon>
        <taxon>Candidatus Aphodomorpha</taxon>
    </lineage>
</organism>
<dbReference type="GO" id="GO:0005886">
    <property type="term" value="C:plasma membrane"/>
    <property type="evidence" value="ECO:0007669"/>
    <property type="project" value="UniProtKB-SubCell"/>
</dbReference>
<feature type="region of interest" description="Disordered" evidence="8">
    <location>
        <begin position="253"/>
        <end position="318"/>
    </location>
</feature>
<evidence type="ECO:0000256" key="8">
    <source>
        <dbReference type="SAM" id="MobiDB-lite"/>
    </source>
</evidence>
<dbReference type="HAMAP" id="MF_01147">
    <property type="entry name" value="Lgt"/>
    <property type="match status" value="1"/>
</dbReference>
<dbReference type="AlphaFoldDB" id="A0A9D1SSZ2"/>
<comment type="function">
    <text evidence="7">Catalyzes the transfer of the diacylglyceryl group from phosphatidylglycerol to the sulfhydryl group of the N-terminal cysteine of a prolipoprotein, the first step in the formation of mature lipoproteins.</text>
</comment>
<comment type="subcellular location">
    <subcellularLocation>
        <location evidence="7">Cell membrane</location>
        <topology evidence="7">Multi-pass membrane protein</topology>
    </subcellularLocation>
</comment>
<feature type="transmembrane region" description="Helical" evidence="7">
    <location>
        <begin position="12"/>
        <end position="32"/>
    </location>
</feature>
<evidence type="ECO:0000256" key="3">
    <source>
        <dbReference type="ARBA" id="ARBA00022679"/>
    </source>
</evidence>
<dbReference type="EMBL" id="DVNZ01000023">
    <property type="protein sequence ID" value="HIU93656.1"/>
    <property type="molecule type" value="Genomic_DNA"/>
</dbReference>
<comment type="similarity">
    <text evidence="1 7">Belongs to the Lgt family.</text>
</comment>
<evidence type="ECO:0000256" key="7">
    <source>
        <dbReference type="HAMAP-Rule" id="MF_01147"/>
    </source>
</evidence>
<reference evidence="9" key="1">
    <citation type="submission" date="2020-10" db="EMBL/GenBank/DDBJ databases">
        <authorList>
            <person name="Gilroy R."/>
        </authorList>
    </citation>
    <scope>NUCLEOTIDE SEQUENCE</scope>
    <source>
        <strain evidence="9">ChiGjej2B2-16831</strain>
    </source>
</reference>
<gene>
    <name evidence="7 9" type="primary">lgt</name>
    <name evidence="9" type="ORF">IAD24_00715</name>
</gene>
<evidence type="ECO:0000256" key="6">
    <source>
        <dbReference type="ARBA" id="ARBA00023136"/>
    </source>
</evidence>
<protein>
    <recommendedName>
        <fullName evidence="7">Phosphatidylglycerol--prolipoprotein diacylglyceryl transferase</fullName>
        <ecNumber evidence="7">2.5.1.145</ecNumber>
    </recommendedName>
</protein>